<accession>A0A854QD66</accession>
<name>A0A854QD66_CRYNE</name>
<organism evidence="2 3">
    <name type="scientific">Cryptococcus neoformans Tu259-1</name>
    <dbReference type="NCBI Taxonomy" id="1230072"/>
    <lineage>
        <taxon>Eukaryota</taxon>
        <taxon>Fungi</taxon>
        <taxon>Dikarya</taxon>
        <taxon>Basidiomycota</taxon>
        <taxon>Agaricomycotina</taxon>
        <taxon>Tremellomycetes</taxon>
        <taxon>Tremellales</taxon>
        <taxon>Cryptococcaceae</taxon>
        <taxon>Cryptococcus</taxon>
        <taxon>Cryptococcus neoformans species complex</taxon>
    </lineage>
</organism>
<evidence type="ECO:0000256" key="1">
    <source>
        <dbReference type="SAM" id="MobiDB-lite"/>
    </source>
</evidence>
<dbReference type="Proteomes" id="UP000199727">
    <property type="component" value="Unassembled WGS sequence"/>
</dbReference>
<proteinExistence type="predicted"/>
<sequence>MDRIIPSPFINEPCPFYKPTLTLTRVPSVAATNNNHPYKSSPCLRRKRLNTRRSSRSRRKSLSRSSRRNNLSRSSRRRNEQDEQEQQEQEQPEQEQEQPEQEQQQQQPQREQPQPQQELQQQRRSQDSHEPTFNMPPAPGPRTISKNPPRSETARDRALGPLRSHRVPLPNELSELTPEEQPGGSHKDDKHSLSINISLDLLVEVHLTARVKGDITIGLL</sequence>
<reference evidence="2 3" key="1">
    <citation type="submission" date="2017-06" db="EMBL/GenBank/DDBJ databases">
        <title>Global population genomics of the pathogenic fungus Cryptococcus neoformans var. grubii.</title>
        <authorList>
            <person name="Cuomo C."/>
            <person name="Litvintseva A."/>
            <person name="Chen Y."/>
            <person name="Young S."/>
            <person name="Zeng Q."/>
            <person name="Chapman S."/>
            <person name="Gujja S."/>
            <person name="Saif S."/>
            <person name="Birren B."/>
        </authorList>
    </citation>
    <scope>NUCLEOTIDE SEQUENCE [LARGE SCALE GENOMIC DNA]</scope>
    <source>
        <strain evidence="2 3">Tu259-1</strain>
    </source>
</reference>
<dbReference type="OrthoDB" id="2576308at2759"/>
<dbReference type="AlphaFoldDB" id="A0A854QD66"/>
<feature type="compositionally biased region" description="Acidic residues" evidence="1">
    <location>
        <begin position="82"/>
        <end position="100"/>
    </location>
</feature>
<comment type="caution">
    <text evidence="2">The sequence shown here is derived from an EMBL/GenBank/DDBJ whole genome shotgun (WGS) entry which is preliminary data.</text>
</comment>
<evidence type="ECO:0000313" key="3">
    <source>
        <dbReference type="Proteomes" id="UP000199727"/>
    </source>
</evidence>
<feature type="compositionally biased region" description="Low complexity" evidence="1">
    <location>
        <begin position="101"/>
        <end position="122"/>
    </location>
</feature>
<dbReference type="PANTHER" id="PTHR35587:SF3">
    <property type="entry name" value="EXPRESSED PROTEIN"/>
    <property type="match status" value="1"/>
</dbReference>
<evidence type="ECO:0000313" key="2">
    <source>
        <dbReference type="EMBL" id="OXG14363.1"/>
    </source>
</evidence>
<dbReference type="PANTHER" id="PTHR35587">
    <property type="entry name" value="EXPRESSED PROTEIN"/>
    <property type="match status" value="1"/>
</dbReference>
<feature type="region of interest" description="Disordered" evidence="1">
    <location>
        <begin position="31"/>
        <end position="191"/>
    </location>
</feature>
<dbReference type="EMBL" id="AMKT01000076">
    <property type="protein sequence ID" value="OXG14363.1"/>
    <property type="molecule type" value="Genomic_DNA"/>
</dbReference>
<protein>
    <submittedName>
        <fullName evidence="2">Uncharacterized protein</fullName>
    </submittedName>
</protein>
<feature type="compositionally biased region" description="Basic residues" evidence="1">
    <location>
        <begin position="44"/>
        <end position="67"/>
    </location>
</feature>
<gene>
    <name evidence="2" type="ORF">C361_05663</name>
</gene>